<protein>
    <recommendedName>
        <fullName evidence="6">MADS-box domain-containing protein</fullName>
    </recommendedName>
</protein>
<proteinExistence type="predicted"/>
<keyword evidence="8" id="KW-1185">Reference proteome</keyword>
<evidence type="ECO:0000259" key="6">
    <source>
        <dbReference type="PROSITE" id="PS50066"/>
    </source>
</evidence>
<gene>
    <name evidence="7" type="ORF">PHAVU_004G061100g</name>
</gene>
<dbReference type="GO" id="GO:0003677">
    <property type="term" value="F:DNA binding"/>
    <property type="evidence" value="ECO:0007669"/>
    <property type="project" value="UniProtKB-KW"/>
</dbReference>
<dbReference type="AlphaFoldDB" id="V7C0C6"/>
<sequence length="274" mass="31451">MGRARITLKHISNEEFRKTTFLRRKRGLMKKISEFFKKCGGEHCLIVFDDDNGDVGPMTSPQNPVEYYESQIKNERPHKTYGIEEFLENRKNMIEAEISRVDKHISSIKYPTWDPSMIMMEEDQLTVFCAHVDAKIEACDQGIKLLKDNAQGFVPNMVMENTTATTSHSNQVNYLQNISQSEVLLDDFSCLIDVPLNSTNELNDLEFKELIMGLSSCDWPYQACDDLVGCSSKVDEFVLPSICVEYQGGEDLHVLSPSLDVFQTNYYNMFFFNI</sequence>
<evidence type="ECO:0000313" key="7">
    <source>
        <dbReference type="EMBL" id="ESW23599.1"/>
    </source>
</evidence>
<dbReference type="SMART" id="SM00432">
    <property type="entry name" value="MADS"/>
    <property type="match status" value="1"/>
</dbReference>
<dbReference type="OMA" id="MVMENTT"/>
<evidence type="ECO:0000256" key="1">
    <source>
        <dbReference type="ARBA" id="ARBA00004123"/>
    </source>
</evidence>
<name>V7C0C6_PHAVU</name>
<evidence type="ECO:0000256" key="2">
    <source>
        <dbReference type="ARBA" id="ARBA00023015"/>
    </source>
</evidence>
<dbReference type="Gene3D" id="3.40.1810.10">
    <property type="entry name" value="Transcription factor, MADS-box"/>
    <property type="match status" value="1"/>
</dbReference>
<dbReference type="Gramene" id="ESW23599">
    <property type="protein sequence ID" value="ESW23599"/>
    <property type="gene ID" value="PHAVU_004G061100g"/>
</dbReference>
<dbReference type="GO" id="GO:0005634">
    <property type="term" value="C:nucleus"/>
    <property type="evidence" value="ECO:0007669"/>
    <property type="project" value="UniProtKB-SubCell"/>
</dbReference>
<organism evidence="7 8">
    <name type="scientific">Phaseolus vulgaris</name>
    <name type="common">Kidney bean</name>
    <name type="synonym">French bean</name>
    <dbReference type="NCBI Taxonomy" id="3885"/>
    <lineage>
        <taxon>Eukaryota</taxon>
        <taxon>Viridiplantae</taxon>
        <taxon>Streptophyta</taxon>
        <taxon>Embryophyta</taxon>
        <taxon>Tracheophyta</taxon>
        <taxon>Spermatophyta</taxon>
        <taxon>Magnoliopsida</taxon>
        <taxon>eudicotyledons</taxon>
        <taxon>Gunneridae</taxon>
        <taxon>Pentapetalae</taxon>
        <taxon>rosids</taxon>
        <taxon>fabids</taxon>
        <taxon>Fabales</taxon>
        <taxon>Fabaceae</taxon>
        <taxon>Papilionoideae</taxon>
        <taxon>50 kb inversion clade</taxon>
        <taxon>NPAAA clade</taxon>
        <taxon>indigoferoid/millettioid clade</taxon>
        <taxon>Phaseoleae</taxon>
        <taxon>Phaseolus</taxon>
    </lineage>
</organism>
<keyword evidence="5" id="KW-0539">Nucleus</keyword>
<dbReference type="SUPFAM" id="SSF55455">
    <property type="entry name" value="SRF-like"/>
    <property type="match status" value="1"/>
</dbReference>
<keyword evidence="3" id="KW-0238">DNA-binding</keyword>
<dbReference type="InterPro" id="IPR002100">
    <property type="entry name" value="TF_MADSbox"/>
</dbReference>
<dbReference type="SMR" id="V7C0C6"/>
<evidence type="ECO:0000256" key="3">
    <source>
        <dbReference type="ARBA" id="ARBA00023125"/>
    </source>
</evidence>
<evidence type="ECO:0000313" key="8">
    <source>
        <dbReference type="Proteomes" id="UP000000226"/>
    </source>
</evidence>
<keyword evidence="2" id="KW-0805">Transcription regulation</keyword>
<accession>V7C0C6</accession>
<evidence type="ECO:0000256" key="4">
    <source>
        <dbReference type="ARBA" id="ARBA00023163"/>
    </source>
</evidence>
<evidence type="ECO:0000256" key="5">
    <source>
        <dbReference type="ARBA" id="ARBA00023242"/>
    </source>
</evidence>
<dbReference type="GO" id="GO:0046983">
    <property type="term" value="F:protein dimerization activity"/>
    <property type="evidence" value="ECO:0007669"/>
    <property type="project" value="InterPro"/>
</dbReference>
<dbReference type="Pfam" id="PF00319">
    <property type="entry name" value="SRF-TF"/>
    <property type="match status" value="1"/>
</dbReference>
<dbReference type="OrthoDB" id="601557at2759"/>
<dbReference type="eggNOG" id="KOG0014">
    <property type="taxonomic scope" value="Eukaryota"/>
</dbReference>
<reference evidence="8" key="1">
    <citation type="journal article" date="2014" name="Nat. Genet.">
        <title>A reference genome for common bean and genome-wide analysis of dual domestications.</title>
        <authorList>
            <person name="Schmutz J."/>
            <person name="McClean P.E."/>
            <person name="Mamidi S."/>
            <person name="Wu G.A."/>
            <person name="Cannon S.B."/>
            <person name="Grimwood J."/>
            <person name="Jenkins J."/>
            <person name="Shu S."/>
            <person name="Song Q."/>
            <person name="Chavarro C."/>
            <person name="Torres-Torres M."/>
            <person name="Geffroy V."/>
            <person name="Moghaddam S.M."/>
            <person name="Gao D."/>
            <person name="Abernathy B."/>
            <person name="Barry K."/>
            <person name="Blair M."/>
            <person name="Brick M.A."/>
            <person name="Chovatia M."/>
            <person name="Gepts P."/>
            <person name="Goodstein D.M."/>
            <person name="Gonzales M."/>
            <person name="Hellsten U."/>
            <person name="Hyten D.L."/>
            <person name="Jia G."/>
            <person name="Kelly J.D."/>
            <person name="Kudrna D."/>
            <person name="Lee R."/>
            <person name="Richard M.M."/>
            <person name="Miklas P.N."/>
            <person name="Osorno J.M."/>
            <person name="Rodrigues J."/>
            <person name="Thareau V."/>
            <person name="Urrea C.A."/>
            <person name="Wang M."/>
            <person name="Yu Y."/>
            <person name="Zhang M."/>
            <person name="Wing R.A."/>
            <person name="Cregan P.B."/>
            <person name="Rokhsar D.S."/>
            <person name="Jackson S.A."/>
        </authorList>
    </citation>
    <scope>NUCLEOTIDE SEQUENCE [LARGE SCALE GENOMIC DNA]</scope>
    <source>
        <strain evidence="8">cv. G19833</strain>
    </source>
</reference>
<keyword evidence="4" id="KW-0804">Transcription</keyword>
<dbReference type="InterPro" id="IPR036879">
    <property type="entry name" value="TF_MADSbox_sf"/>
</dbReference>
<dbReference type="PROSITE" id="PS50066">
    <property type="entry name" value="MADS_BOX_2"/>
    <property type="match status" value="1"/>
</dbReference>
<comment type="subcellular location">
    <subcellularLocation>
        <location evidence="1">Nucleus</location>
    </subcellularLocation>
</comment>
<dbReference type="Proteomes" id="UP000000226">
    <property type="component" value="Chromosome 4"/>
</dbReference>
<feature type="domain" description="MADS-box" evidence="6">
    <location>
        <begin position="1"/>
        <end position="52"/>
    </location>
</feature>
<dbReference type="EMBL" id="CM002291">
    <property type="protein sequence ID" value="ESW23599.1"/>
    <property type="molecule type" value="Genomic_DNA"/>
</dbReference>